<dbReference type="EMBL" id="JADBJN010000002">
    <property type="protein sequence ID" value="KAG5676637.1"/>
    <property type="molecule type" value="Genomic_DNA"/>
</dbReference>
<dbReference type="AlphaFoldDB" id="A0A9J6C404"/>
<name>A0A9J6C404_POLVA</name>
<protein>
    <recommendedName>
        <fullName evidence="4">Lipoprotein</fullName>
    </recommendedName>
</protein>
<evidence type="ECO:0008006" key="4">
    <source>
        <dbReference type="Google" id="ProtNLM"/>
    </source>
</evidence>
<dbReference type="Proteomes" id="UP001107558">
    <property type="component" value="Chromosome 2"/>
</dbReference>
<proteinExistence type="predicted"/>
<organism evidence="2 3">
    <name type="scientific">Polypedilum vanderplanki</name>
    <name type="common">Sleeping chironomid midge</name>
    <dbReference type="NCBI Taxonomy" id="319348"/>
    <lineage>
        <taxon>Eukaryota</taxon>
        <taxon>Metazoa</taxon>
        <taxon>Ecdysozoa</taxon>
        <taxon>Arthropoda</taxon>
        <taxon>Hexapoda</taxon>
        <taxon>Insecta</taxon>
        <taxon>Pterygota</taxon>
        <taxon>Neoptera</taxon>
        <taxon>Endopterygota</taxon>
        <taxon>Diptera</taxon>
        <taxon>Nematocera</taxon>
        <taxon>Chironomoidea</taxon>
        <taxon>Chironomidae</taxon>
        <taxon>Chironominae</taxon>
        <taxon>Polypedilum</taxon>
        <taxon>Polypedilum</taxon>
    </lineage>
</organism>
<feature type="signal peptide" evidence="1">
    <location>
        <begin position="1"/>
        <end position="20"/>
    </location>
</feature>
<keyword evidence="1" id="KW-0732">Signal</keyword>
<feature type="chain" id="PRO_5039942144" description="Lipoprotein" evidence="1">
    <location>
        <begin position="21"/>
        <end position="106"/>
    </location>
</feature>
<accession>A0A9J6C404</accession>
<gene>
    <name evidence="2" type="ORF">PVAND_006457</name>
</gene>
<comment type="caution">
    <text evidence="2">The sequence shown here is derived from an EMBL/GenBank/DDBJ whole genome shotgun (WGS) entry which is preliminary data.</text>
</comment>
<evidence type="ECO:0000313" key="2">
    <source>
        <dbReference type="EMBL" id="KAG5676637.1"/>
    </source>
</evidence>
<sequence length="106" mass="12103">MKKGLIFLLFLCLSFNFKNCQLFNNDFENVGVNEYGTIGLNNYGNTYPNTIGETFEQTYRHPFNNNNRQTTVIKETIQSPGGTITKVTTAQKRPSLRAFGSKRRNV</sequence>
<keyword evidence="3" id="KW-1185">Reference proteome</keyword>
<evidence type="ECO:0000313" key="3">
    <source>
        <dbReference type="Proteomes" id="UP001107558"/>
    </source>
</evidence>
<evidence type="ECO:0000256" key="1">
    <source>
        <dbReference type="SAM" id="SignalP"/>
    </source>
</evidence>
<reference evidence="2" key="1">
    <citation type="submission" date="2021-03" db="EMBL/GenBank/DDBJ databases">
        <title>Chromosome level genome of the anhydrobiotic midge Polypedilum vanderplanki.</title>
        <authorList>
            <person name="Yoshida Y."/>
            <person name="Kikawada T."/>
            <person name="Gusev O."/>
        </authorList>
    </citation>
    <scope>NUCLEOTIDE SEQUENCE</scope>
    <source>
        <strain evidence="2">NIAS01</strain>
        <tissue evidence="2">Whole body or cell culture</tissue>
    </source>
</reference>